<proteinExistence type="predicted"/>
<evidence type="ECO:0000313" key="2">
    <source>
        <dbReference type="EMBL" id="MES1920207.1"/>
    </source>
</evidence>
<evidence type="ECO:0000313" key="3">
    <source>
        <dbReference type="Proteomes" id="UP001439008"/>
    </source>
</evidence>
<accession>A0ABV2AKL7</accession>
<reference evidence="2 3" key="1">
    <citation type="journal article" date="2024" name="BMC Biol.">
        <title>Comparative genomics of Ascetosporea gives new insight into the evolutionary basis for animal parasitism in Rhizaria.</title>
        <authorList>
            <person name="Hiltunen Thoren M."/>
            <person name="Onut-Brannstrom I."/>
            <person name="Alfjorden A."/>
            <person name="Peckova H."/>
            <person name="Swords F."/>
            <person name="Hooper C."/>
            <person name="Holzer A.S."/>
            <person name="Bass D."/>
            <person name="Burki F."/>
        </authorList>
    </citation>
    <scope>NUCLEOTIDE SEQUENCE [LARGE SCALE GENOMIC DNA]</scope>
    <source>
        <strain evidence="2">20-A016</strain>
    </source>
</reference>
<organism evidence="2 3">
    <name type="scientific">Bonamia ostreae</name>
    <dbReference type="NCBI Taxonomy" id="126728"/>
    <lineage>
        <taxon>Eukaryota</taxon>
        <taxon>Sar</taxon>
        <taxon>Rhizaria</taxon>
        <taxon>Endomyxa</taxon>
        <taxon>Ascetosporea</taxon>
        <taxon>Haplosporida</taxon>
        <taxon>Bonamia</taxon>
    </lineage>
</organism>
<feature type="transmembrane region" description="Helical" evidence="1">
    <location>
        <begin position="102"/>
        <end position="125"/>
    </location>
</feature>
<comment type="caution">
    <text evidence="2">The sequence shown here is derived from an EMBL/GenBank/DDBJ whole genome shotgun (WGS) entry which is preliminary data.</text>
</comment>
<dbReference type="Proteomes" id="UP001439008">
    <property type="component" value="Unassembled WGS sequence"/>
</dbReference>
<keyword evidence="1" id="KW-1133">Transmembrane helix</keyword>
<keyword evidence="1" id="KW-0812">Transmembrane</keyword>
<gene>
    <name evidence="2" type="ORF">MHBO_001900</name>
</gene>
<keyword evidence="1" id="KW-0472">Membrane</keyword>
<name>A0ABV2AKL7_9EUKA</name>
<keyword evidence="3" id="KW-1185">Reference proteome</keyword>
<dbReference type="EMBL" id="JBDODL010000550">
    <property type="protein sequence ID" value="MES1920207.1"/>
    <property type="molecule type" value="Genomic_DNA"/>
</dbReference>
<protein>
    <submittedName>
        <fullName evidence="2">Uncharacterized protein</fullName>
    </submittedName>
</protein>
<sequence>MFRFGEYSYSTNTSISCINGYVKDNLPRVVNRSDVHYCFDQIAARFENGVLLDGCYENVFNGKCIYKCYFPYASLDGKYSDMSSCSNGTINKLPKCFLQKKLVITLSLIAIMIIFLIVIMAVLLLKNFGIFDFISKKMTKESKVDDPKDIEI</sequence>
<evidence type="ECO:0000256" key="1">
    <source>
        <dbReference type="SAM" id="Phobius"/>
    </source>
</evidence>
<dbReference type="PROSITE" id="PS51257">
    <property type="entry name" value="PROKAR_LIPOPROTEIN"/>
    <property type="match status" value="1"/>
</dbReference>